<proteinExistence type="predicted"/>
<comment type="subcellular location">
    <subcellularLocation>
        <location evidence="1">Nucleus</location>
    </subcellularLocation>
</comment>
<evidence type="ECO:0000256" key="6">
    <source>
        <dbReference type="SAM" id="MobiDB-lite"/>
    </source>
</evidence>
<name>A0A0B1PBX7_UNCNE</name>
<sequence>MAQIFSQSALPPLQEQLSLLQNIDDIYTTQRHHFSMARRHQHSDRLFQHRRNYSKSPSPVLNSRIVHRPSLQEEREEYRAYQGHDQHRESLPSFSSLLNGIKESTNQKNESEYNGCHSTSNFKPLSSDSYFPAAAAFKSREKQRSTTQIAKIQSNSQTYSSDYRFVNSTNLKSSPPQPLPLLITRGPQSPIHDIRRTMVDSYSSQTPYSIGSWSPNSHSSFLDFPGKANSSPLKIDTEHTPSPSHRPEPARLKVVESENPSAQTTNYLTSPTVTQDSTPTRNGLGPKIWAGNRFLPQYTHEAYVPGEGTCYFYDDGTRCKSIIDGEVVNKYWGITKTGKPRKRLAIACLTCREKKIKCDPDYPKCDQCKKFGRTCVRKRLIRSESHDFT</sequence>
<dbReference type="InterPro" id="IPR001138">
    <property type="entry name" value="Zn2Cys6_DnaBD"/>
</dbReference>
<dbReference type="PROSITE" id="PS00463">
    <property type="entry name" value="ZN2_CY6_FUNGAL_1"/>
    <property type="match status" value="1"/>
</dbReference>
<evidence type="ECO:0000256" key="1">
    <source>
        <dbReference type="ARBA" id="ARBA00004123"/>
    </source>
</evidence>
<keyword evidence="4" id="KW-0804">Transcription</keyword>
<organism evidence="8 9">
    <name type="scientific">Uncinula necator</name>
    <name type="common">Grape powdery mildew</name>
    <dbReference type="NCBI Taxonomy" id="52586"/>
    <lineage>
        <taxon>Eukaryota</taxon>
        <taxon>Fungi</taxon>
        <taxon>Dikarya</taxon>
        <taxon>Ascomycota</taxon>
        <taxon>Pezizomycotina</taxon>
        <taxon>Leotiomycetes</taxon>
        <taxon>Erysiphales</taxon>
        <taxon>Erysiphaceae</taxon>
        <taxon>Erysiphe</taxon>
    </lineage>
</organism>
<gene>
    <name evidence="8" type="ORF">EV44_g5005</name>
</gene>
<reference evidence="8 9" key="1">
    <citation type="journal article" date="2014" name="BMC Genomics">
        <title>Adaptive genomic structural variation in the grape powdery mildew pathogen, Erysiphe necator.</title>
        <authorList>
            <person name="Jones L."/>
            <person name="Riaz S."/>
            <person name="Morales-Cruz A."/>
            <person name="Amrine K.C."/>
            <person name="McGuire B."/>
            <person name="Gubler W.D."/>
            <person name="Walker M.A."/>
            <person name="Cantu D."/>
        </authorList>
    </citation>
    <scope>NUCLEOTIDE SEQUENCE [LARGE SCALE GENOMIC DNA]</scope>
    <source>
        <strain evidence="9">c</strain>
    </source>
</reference>
<keyword evidence="5" id="KW-0539">Nucleus</keyword>
<evidence type="ECO:0000313" key="8">
    <source>
        <dbReference type="EMBL" id="KHJ34461.1"/>
    </source>
</evidence>
<dbReference type="GO" id="GO:0005634">
    <property type="term" value="C:nucleus"/>
    <property type="evidence" value="ECO:0007669"/>
    <property type="project" value="UniProtKB-SubCell"/>
</dbReference>
<feature type="domain" description="Zn(2)-C6 fungal-type" evidence="7">
    <location>
        <begin position="347"/>
        <end position="377"/>
    </location>
</feature>
<feature type="region of interest" description="Disordered" evidence="6">
    <location>
        <begin position="224"/>
        <end position="282"/>
    </location>
</feature>
<evidence type="ECO:0000256" key="2">
    <source>
        <dbReference type="ARBA" id="ARBA00022723"/>
    </source>
</evidence>
<dbReference type="InterPro" id="IPR050815">
    <property type="entry name" value="TF_fung"/>
</dbReference>
<dbReference type="Pfam" id="PF00172">
    <property type="entry name" value="Zn_clus"/>
    <property type="match status" value="1"/>
</dbReference>
<keyword evidence="2" id="KW-0479">Metal-binding</keyword>
<dbReference type="OrthoDB" id="5426798at2759"/>
<dbReference type="EMBL" id="JNVN01000859">
    <property type="protein sequence ID" value="KHJ34461.1"/>
    <property type="molecule type" value="Genomic_DNA"/>
</dbReference>
<keyword evidence="3" id="KW-0805">Transcription regulation</keyword>
<dbReference type="GO" id="GO:0000981">
    <property type="term" value="F:DNA-binding transcription factor activity, RNA polymerase II-specific"/>
    <property type="evidence" value="ECO:0007669"/>
    <property type="project" value="InterPro"/>
</dbReference>
<dbReference type="SUPFAM" id="SSF57701">
    <property type="entry name" value="Zn2/Cys6 DNA-binding domain"/>
    <property type="match status" value="1"/>
</dbReference>
<feature type="compositionally biased region" description="Basic and acidic residues" evidence="6">
    <location>
        <begin position="235"/>
        <end position="256"/>
    </location>
</feature>
<evidence type="ECO:0000256" key="4">
    <source>
        <dbReference type="ARBA" id="ARBA00023163"/>
    </source>
</evidence>
<protein>
    <submittedName>
        <fullName evidence="8">Putative fungal specific transcription factor domain-containing protein</fullName>
    </submittedName>
</protein>
<evidence type="ECO:0000256" key="5">
    <source>
        <dbReference type="ARBA" id="ARBA00023242"/>
    </source>
</evidence>
<dbReference type="PROSITE" id="PS50048">
    <property type="entry name" value="ZN2_CY6_FUNGAL_2"/>
    <property type="match status" value="1"/>
</dbReference>
<feature type="compositionally biased region" description="Polar residues" evidence="6">
    <location>
        <begin position="258"/>
        <end position="281"/>
    </location>
</feature>
<dbReference type="HOGENOM" id="CLU_710170_0_0_1"/>
<comment type="caution">
    <text evidence="8">The sequence shown here is derived from an EMBL/GenBank/DDBJ whole genome shotgun (WGS) entry which is preliminary data.</text>
</comment>
<dbReference type="Gene3D" id="4.10.240.10">
    <property type="entry name" value="Zn(2)-C6 fungal-type DNA-binding domain"/>
    <property type="match status" value="1"/>
</dbReference>
<dbReference type="AlphaFoldDB" id="A0A0B1PBX7"/>
<dbReference type="InterPro" id="IPR036864">
    <property type="entry name" value="Zn2-C6_fun-type_DNA-bd_sf"/>
</dbReference>
<evidence type="ECO:0000313" key="9">
    <source>
        <dbReference type="Proteomes" id="UP000030854"/>
    </source>
</evidence>
<evidence type="ECO:0000256" key="3">
    <source>
        <dbReference type="ARBA" id="ARBA00023015"/>
    </source>
</evidence>
<dbReference type="Proteomes" id="UP000030854">
    <property type="component" value="Unassembled WGS sequence"/>
</dbReference>
<dbReference type="GO" id="GO:0008270">
    <property type="term" value="F:zinc ion binding"/>
    <property type="evidence" value="ECO:0007669"/>
    <property type="project" value="InterPro"/>
</dbReference>
<dbReference type="STRING" id="52586.A0A0B1PBX7"/>
<accession>A0A0B1PBX7</accession>
<dbReference type="PANTHER" id="PTHR47338">
    <property type="entry name" value="ZN(II)2CYS6 TRANSCRIPTION FACTOR (EUROFUNG)-RELATED"/>
    <property type="match status" value="1"/>
</dbReference>
<dbReference type="PANTHER" id="PTHR47338:SF11">
    <property type="entry name" value="ZN(II)2CYS6 TRANSCRIPTION FACTOR (EUROFUNG)"/>
    <property type="match status" value="1"/>
</dbReference>
<keyword evidence="9" id="KW-1185">Reference proteome</keyword>
<evidence type="ECO:0000259" key="7">
    <source>
        <dbReference type="PROSITE" id="PS50048"/>
    </source>
</evidence>
<dbReference type="SMART" id="SM00066">
    <property type="entry name" value="GAL4"/>
    <property type="match status" value="1"/>
</dbReference>
<dbReference type="CDD" id="cd00067">
    <property type="entry name" value="GAL4"/>
    <property type="match status" value="1"/>
</dbReference>